<proteinExistence type="predicted"/>
<gene>
    <name evidence="1" type="ORF">GCM10009838_22380</name>
</gene>
<dbReference type="RefSeq" id="WP_344656891.1">
    <property type="nucleotide sequence ID" value="NZ_BAAAQM010000010.1"/>
</dbReference>
<accession>A0ABN2R715</accession>
<sequence length="72" mass="7504">MTSLAVLLVILGTGDSRPLAAAVAPIHGFLYLSVIVTVARVPRVTRQTIALSVLPAIGGIVSLRRLAAHDHP</sequence>
<evidence type="ECO:0008006" key="3">
    <source>
        <dbReference type="Google" id="ProtNLM"/>
    </source>
</evidence>
<protein>
    <recommendedName>
        <fullName evidence="3">DUF3817 domain-containing protein</fullName>
    </recommendedName>
</protein>
<comment type="caution">
    <text evidence="1">The sequence shown here is derived from an EMBL/GenBank/DDBJ whole genome shotgun (WGS) entry which is preliminary data.</text>
</comment>
<name>A0ABN2R715_9ACTN</name>
<reference evidence="1 2" key="1">
    <citation type="journal article" date="2019" name="Int. J. Syst. Evol. Microbiol.">
        <title>The Global Catalogue of Microorganisms (GCM) 10K type strain sequencing project: providing services to taxonomists for standard genome sequencing and annotation.</title>
        <authorList>
            <consortium name="The Broad Institute Genomics Platform"/>
            <consortium name="The Broad Institute Genome Sequencing Center for Infectious Disease"/>
            <person name="Wu L."/>
            <person name="Ma J."/>
        </authorList>
    </citation>
    <scope>NUCLEOTIDE SEQUENCE [LARGE SCALE GENOMIC DNA]</scope>
    <source>
        <strain evidence="1 2">JCM 16013</strain>
    </source>
</reference>
<organism evidence="1 2">
    <name type="scientific">Catenulispora subtropica</name>
    <dbReference type="NCBI Taxonomy" id="450798"/>
    <lineage>
        <taxon>Bacteria</taxon>
        <taxon>Bacillati</taxon>
        <taxon>Actinomycetota</taxon>
        <taxon>Actinomycetes</taxon>
        <taxon>Catenulisporales</taxon>
        <taxon>Catenulisporaceae</taxon>
        <taxon>Catenulispora</taxon>
    </lineage>
</organism>
<evidence type="ECO:0000313" key="1">
    <source>
        <dbReference type="EMBL" id="GAA1964593.1"/>
    </source>
</evidence>
<keyword evidence="2" id="KW-1185">Reference proteome</keyword>
<dbReference type="Proteomes" id="UP001499854">
    <property type="component" value="Unassembled WGS sequence"/>
</dbReference>
<dbReference type="EMBL" id="BAAAQM010000010">
    <property type="protein sequence ID" value="GAA1964593.1"/>
    <property type="molecule type" value="Genomic_DNA"/>
</dbReference>
<evidence type="ECO:0000313" key="2">
    <source>
        <dbReference type="Proteomes" id="UP001499854"/>
    </source>
</evidence>